<dbReference type="Gene3D" id="3.40.50.10130">
    <property type="match status" value="1"/>
</dbReference>
<feature type="compositionally biased region" description="Basic and acidic residues" evidence="13">
    <location>
        <begin position="108"/>
        <end position="129"/>
    </location>
</feature>
<dbReference type="GO" id="GO:0006302">
    <property type="term" value="P:double-strand break repair"/>
    <property type="evidence" value="ECO:0007669"/>
    <property type="project" value="TreeGrafter"/>
</dbReference>
<evidence type="ECO:0000256" key="2">
    <source>
        <dbReference type="ARBA" id="ARBA00004123"/>
    </source>
</evidence>
<dbReference type="GO" id="GO:0000712">
    <property type="term" value="P:resolution of meiotic recombination intermediates"/>
    <property type="evidence" value="ECO:0007669"/>
    <property type="project" value="TreeGrafter"/>
</dbReference>
<evidence type="ECO:0000256" key="13">
    <source>
        <dbReference type="SAM" id="MobiDB-lite"/>
    </source>
</evidence>
<evidence type="ECO:0000313" key="15">
    <source>
        <dbReference type="Proteomes" id="UP001187531"/>
    </source>
</evidence>
<dbReference type="Proteomes" id="UP001187531">
    <property type="component" value="Unassembled WGS sequence"/>
</dbReference>
<evidence type="ECO:0000256" key="11">
    <source>
        <dbReference type="ARBA" id="ARBA00023242"/>
    </source>
</evidence>
<evidence type="ECO:0000313" key="14">
    <source>
        <dbReference type="EMBL" id="KAK2706734.1"/>
    </source>
</evidence>
<feature type="compositionally biased region" description="Acidic residues" evidence="13">
    <location>
        <begin position="1"/>
        <end position="11"/>
    </location>
</feature>
<evidence type="ECO:0000256" key="9">
    <source>
        <dbReference type="ARBA" id="ARBA00023172"/>
    </source>
</evidence>
<evidence type="ECO:0000256" key="7">
    <source>
        <dbReference type="ARBA" id="ARBA00022801"/>
    </source>
</evidence>
<evidence type="ECO:0000256" key="6">
    <source>
        <dbReference type="ARBA" id="ARBA00022763"/>
    </source>
</evidence>
<evidence type="ECO:0000256" key="4">
    <source>
        <dbReference type="ARBA" id="ARBA00022723"/>
    </source>
</evidence>
<evidence type="ECO:0000256" key="8">
    <source>
        <dbReference type="ARBA" id="ARBA00022842"/>
    </source>
</evidence>
<dbReference type="GO" id="GO:0046872">
    <property type="term" value="F:metal ion binding"/>
    <property type="evidence" value="ECO:0007669"/>
    <property type="project" value="UniProtKB-KW"/>
</dbReference>
<keyword evidence="5" id="KW-0255">Endonuclease</keyword>
<keyword evidence="8" id="KW-0460">Magnesium</keyword>
<keyword evidence="12" id="KW-0469">Meiosis</keyword>
<gene>
    <name evidence="14" type="ORF">QYM36_014688</name>
</gene>
<dbReference type="GO" id="GO:0048476">
    <property type="term" value="C:Holliday junction resolvase complex"/>
    <property type="evidence" value="ECO:0007669"/>
    <property type="project" value="InterPro"/>
</dbReference>
<feature type="compositionally biased region" description="Basic residues" evidence="13">
    <location>
        <begin position="91"/>
        <end position="102"/>
    </location>
</feature>
<keyword evidence="9" id="KW-0233">DNA recombination</keyword>
<reference evidence="14" key="1">
    <citation type="submission" date="2023-07" db="EMBL/GenBank/DDBJ databases">
        <title>Chromosome-level genome assembly of Artemia franciscana.</title>
        <authorList>
            <person name="Jo E."/>
        </authorList>
    </citation>
    <scope>NUCLEOTIDE SEQUENCE</scope>
    <source>
        <tissue evidence="14">Whole body</tissue>
    </source>
</reference>
<keyword evidence="15" id="KW-1185">Reference proteome</keyword>
<dbReference type="InterPro" id="IPR033310">
    <property type="entry name" value="Mms4/EME1/EME2"/>
</dbReference>
<keyword evidence="4" id="KW-0479">Metal-binding</keyword>
<organism evidence="14 15">
    <name type="scientific">Artemia franciscana</name>
    <name type="common">Brine shrimp</name>
    <name type="synonym">Artemia sanfranciscana</name>
    <dbReference type="NCBI Taxonomy" id="6661"/>
    <lineage>
        <taxon>Eukaryota</taxon>
        <taxon>Metazoa</taxon>
        <taxon>Ecdysozoa</taxon>
        <taxon>Arthropoda</taxon>
        <taxon>Crustacea</taxon>
        <taxon>Branchiopoda</taxon>
        <taxon>Anostraca</taxon>
        <taxon>Artemiidae</taxon>
        <taxon>Artemia</taxon>
    </lineage>
</organism>
<comment type="subcellular location">
    <subcellularLocation>
        <location evidence="2">Nucleus</location>
    </subcellularLocation>
</comment>
<dbReference type="Pfam" id="PF21292">
    <property type="entry name" value="EME1-MUS81_C"/>
    <property type="match status" value="1"/>
</dbReference>
<protein>
    <recommendedName>
        <fullName evidence="16">Crossover junction endonuclease EME1</fullName>
    </recommendedName>
</protein>
<accession>A0AA88HGQ2</accession>
<dbReference type="GO" id="GO:0008821">
    <property type="term" value="F:crossover junction DNA endonuclease activity"/>
    <property type="evidence" value="ECO:0007669"/>
    <property type="project" value="TreeGrafter"/>
</dbReference>
<dbReference type="InterPro" id="IPR042530">
    <property type="entry name" value="EME1/EME2_C"/>
</dbReference>
<sequence length="470" mass="53319">MTEMSSDEDIETLLSLPPLSERLATTTKSNEFHKGSDKPLFEKQVSGLSTSNEIEETLSIEDYQKHHLYDVEEGVLIRSESQDETECWTSHSKKSRKDRTTKKLAVSQEKERKRQEKLEERQKKMAEKERLKAIKNAEKAVKKAVKPGENLKYVTVFLDANILNLWKNSEIIVQLLNDASIQFKFGDNLLPNSVVWEKKSIQHLVSEDGKVKENVTTITEDYVLIVVRFSEFLERMVGADQSLRSYVADLRNLFNDKRITLFITGMAAYFRSTKAADNRHFRDQVRDTTSGTQGGRRSKKVPCVSREEIEDLLVQLELEYMISHVEVDSSKDFAQFVGSYTKAIADKEYKLNERQASFTFYSSSDMATDVQAVKVDESGTGLSRLWVNQLRQLPTVGLDAAHAIAAVYPLPLTLRKAYTNCPDLKKAQLLLQDIVVRRGAGALTSTRRVGPELSKKLHKLITSTDGNVSL</sequence>
<dbReference type="GO" id="GO:0031573">
    <property type="term" value="P:mitotic intra-S DNA damage checkpoint signaling"/>
    <property type="evidence" value="ECO:0007669"/>
    <property type="project" value="TreeGrafter"/>
</dbReference>
<comment type="caution">
    <text evidence="14">The sequence shown here is derived from an EMBL/GenBank/DDBJ whole genome shotgun (WGS) entry which is preliminary data.</text>
</comment>
<dbReference type="AlphaFoldDB" id="A0AA88HGQ2"/>
<dbReference type="GO" id="GO:0031297">
    <property type="term" value="P:replication fork processing"/>
    <property type="evidence" value="ECO:0007669"/>
    <property type="project" value="TreeGrafter"/>
</dbReference>
<keyword evidence="3" id="KW-0540">Nuclease</keyword>
<evidence type="ECO:0000256" key="12">
    <source>
        <dbReference type="ARBA" id="ARBA00023254"/>
    </source>
</evidence>
<comment type="cofactor">
    <cofactor evidence="1">
        <name>Mg(2+)</name>
        <dbReference type="ChEBI" id="CHEBI:18420"/>
    </cofactor>
</comment>
<dbReference type="PANTHER" id="PTHR21077">
    <property type="entry name" value="EME1 PROTEIN"/>
    <property type="match status" value="1"/>
</dbReference>
<keyword evidence="11" id="KW-0539">Nucleus</keyword>
<dbReference type="GO" id="GO:0005634">
    <property type="term" value="C:nucleus"/>
    <property type="evidence" value="ECO:0007669"/>
    <property type="project" value="UniProtKB-SubCell"/>
</dbReference>
<evidence type="ECO:0000256" key="1">
    <source>
        <dbReference type="ARBA" id="ARBA00001946"/>
    </source>
</evidence>
<keyword evidence="7" id="KW-0378">Hydrolase</keyword>
<keyword evidence="10" id="KW-0234">DNA repair</keyword>
<evidence type="ECO:0000256" key="3">
    <source>
        <dbReference type="ARBA" id="ARBA00022722"/>
    </source>
</evidence>
<evidence type="ECO:0008006" key="16">
    <source>
        <dbReference type="Google" id="ProtNLM"/>
    </source>
</evidence>
<feature type="region of interest" description="Disordered" evidence="13">
    <location>
        <begin position="1"/>
        <end position="48"/>
    </location>
</feature>
<dbReference type="Gene3D" id="1.10.150.670">
    <property type="entry name" value="Crossover junction endonuclease EME1, DNA-binding domain"/>
    <property type="match status" value="1"/>
</dbReference>
<feature type="compositionally biased region" description="Basic and acidic residues" evidence="13">
    <location>
        <begin position="30"/>
        <end position="41"/>
    </location>
</feature>
<evidence type="ECO:0000256" key="10">
    <source>
        <dbReference type="ARBA" id="ARBA00023204"/>
    </source>
</evidence>
<dbReference type="PANTHER" id="PTHR21077:SF5">
    <property type="entry name" value="CROSSOVER JUNCTION ENDONUCLEASE MMS4"/>
    <property type="match status" value="1"/>
</dbReference>
<proteinExistence type="predicted"/>
<keyword evidence="6" id="KW-0227">DNA damage</keyword>
<evidence type="ECO:0000256" key="5">
    <source>
        <dbReference type="ARBA" id="ARBA00022759"/>
    </source>
</evidence>
<dbReference type="EMBL" id="JAVRJZ010000019">
    <property type="protein sequence ID" value="KAK2706734.1"/>
    <property type="molecule type" value="Genomic_DNA"/>
</dbReference>
<feature type="region of interest" description="Disordered" evidence="13">
    <location>
        <begin position="86"/>
        <end position="129"/>
    </location>
</feature>
<name>A0AA88HGQ2_ARTSF</name>